<keyword evidence="1" id="KW-1133">Transmembrane helix</keyword>
<keyword evidence="1" id="KW-0812">Transmembrane</keyword>
<evidence type="ECO:0000256" key="1">
    <source>
        <dbReference type="SAM" id="Phobius"/>
    </source>
</evidence>
<comment type="caution">
    <text evidence="2">The sequence shown here is derived from an EMBL/GenBank/DDBJ whole genome shotgun (WGS) entry which is preliminary data.</text>
</comment>
<reference evidence="2 3" key="1">
    <citation type="submission" date="2021-06" db="EMBL/GenBank/DDBJ databases">
        <authorList>
            <person name="Palmer J.M."/>
        </authorList>
    </citation>
    <scope>NUCLEOTIDE SEQUENCE [LARGE SCALE GENOMIC DNA]</scope>
    <source>
        <strain evidence="3">if_2019</strain>
        <tissue evidence="2">Muscle</tissue>
    </source>
</reference>
<name>A0ABV0UF63_9TELE</name>
<dbReference type="Proteomes" id="UP001482620">
    <property type="component" value="Unassembled WGS sequence"/>
</dbReference>
<keyword evidence="1" id="KW-0472">Membrane</keyword>
<feature type="transmembrane region" description="Helical" evidence="1">
    <location>
        <begin position="12"/>
        <end position="31"/>
    </location>
</feature>
<dbReference type="EMBL" id="JAHRIQ010069893">
    <property type="protein sequence ID" value="MEQ2243359.1"/>
    <property type="molecule type" value="Genomic_DNA"/>
</dbReference>
<organism evidence="2 3">
    <name type="scientific">Ilyodon furcidens</name>
    <name type="common">goldbreast splitfin</name>
    <dbReference type="NCBI Taxonomy" id="33524"/>
    <lineage>
        <taxon>Eukaryota</taxon>
        <taxon>Metazoa</taxon>
        <taxon>Chordata</taxon>
        <taxon>Craniata</taxon>
        <taxon>Vertebrata</taxon>
        <taxon>Euteleostomi</taxon>
        <taxon>Actinopterygii</taxon>
        <taxon>Neopterygii</taxon>
        <taxon>Teleostei</taxon>
        <taxon>Neoteleostei</taxon>
        <taxon>Acanthomorphata</taxon>
        <taxon>Ovalentaria</taxon>
        <taxon>Atherinomorphae</taxon>
        <taxon>Cyprinodontiformes</taxon>
        <taxon>Goodeidae</taxon>
        <taxon>Ilyodon</taxon>
    </lineage>
</organism>
<gene>
    <name evidence="2" type="ORF">ILYODFUR_006255</name>
</gene>
<proteinExistence type="predicted"/>
<protein>
    <submittedName>
        <fullName evidence="2">Uncharacterized protein</fullName>
    </submittedName>
</protein>
<evidence type="ECO:0000313" key="3">
    <source>
        <dbReference type="Proteomes" id="UP001482620"/>
    </source>
</evidence>
<keyword evidence="3" id="KW-1185">Reference proteome</keyword>
<evidence type="ECO:0000313" key="2">
    <source>
        <dbReference type="EMBL" id="MEQ2243359.1"/>
    </source>
</evidence>
<accession>A0ABV0UF63</accession>
<sequence>MCPCEKCFPDLLLHCVSVPAANFSFLFVILLRQKRNGISRSDLKGNWKLVSARKSLISKSQAAYFSFLIIYQQHSELCGNIYSTTFQSASYMNTGSYLKAPTVDFSCCKLFVMQA</sequence>